<reference evidence="5" key="1">
    <citation type="journal article" date="2017" name="Genome Biol.">
        <title>Comparative genomics reveals high biological diversity and specific adaptations in the industrially and medically important fungal genus Aspergillus.</title>
        <authorList>
            <person name="de Vries R.P."/>
            <person name="Riley R."/>
            <person name="Wiebenga A."/>
            <person name="Aguilar-Osorio G."/>
            <person name="Amillis S."/>
            <person name="Uchima C.A."/>
            <person name="Anderluh G."/>
            <person name="Asadollahi M."/>
            <person name="Askin M."/>
            <person name="Barry K."/>
            <person name="Battaglia E."/>
            <person name="Bayram O."/>
            <person name="Benocci T."/>
            <person name="Braus-Stromeyer S.A."/>
            <person name="Caldana C."/>
            <person name="Canovas D."/>
            <person name="Cerqueira G.C."/>
            <person name="Chen F."/>
            <person name="Chen W."/>
            <person name="Choi C."/>
            <person name="Clum A."/>
            <person name="Dos Santos R.A."/>
            <person name="Damasio A.R."/>
            <person name="Diallinas G."/>
            <person name="Emri T."/>
            <person name="Fekete E."/>
            <person name="Flipphi M."/>
            <person name="Freyberg S."/>
            <person name="Gallo A."/>
            <person name="Gournas C."/>
            <person name="Habgood R."/>
            <person name="Hainaut M."/>
            <person name="Harispe M.L."/>
            <person name="Henrissat B."/>
            <person name="Hilden K.S."/>
            <person name="Hope R."/>
            <person name="Hossain A."/>
            <person name="Karabika E."/>
            <person name="Karaffa L."/>
            <person name="Karanyi Z."/>
            <person name="Krasevec N."/>
            <person name="Kuo A."/>
            <person name="Kusch H."/>
            <person name="LaButti K."/>
            <person name="Lagendijk E.L."/>
            <person name="Lapidus A."/>
            <person name="Levasseur A."/>
            <person name="Lindquist E."/>
            <person name="Lipzen A."/>
            <person name="Logrieco A.F."/>
            <person name="MacCabe A."/>
            <person name="Maekelae M.R."/>
            <person name="Malavazi I."/>
            <person name="Melin P."/>
            <person name="Meyer V."/>
            <person name="Mielnichuk N."/>
            <person name="Miskei M."/>
            <person name="Molnar A.P."/>
            <person name="Mule G."/>
            <person name="Ngan C.Y."/>
            <person name="Orejas M."/>
            <person name="Orosz E."/>
            <person name="Ouedraogo J.P."/>
            <person name="Overkamp K.M."/>
            <person name="Park H.-S."/>
            <person name="Perrone G."/>
            <person name="Piumi F."/>
            <person name="Punt P.J."/>
            <person name="Ram A.F."/>
            <person name="Ramon A."/>
            <person name="Rauscher S."/>
            <person name="Record E."/>
            <person name="Riano-Pachon D.M."/>
            <person name="Robert V."/>
            <person name="Roehrig J."/>
            <person name="Ruller R."/>
            <person name="Salamov A."/>
            <person name="Salih N.S."/>
            <person name="Samson R.A."/>
            <person name="Sandor E."/>
            <person name="Sanguinetti M."/>
            <person name="Schuetze T."/>
            <person name="Sepcic K."/>
            <person name="Shelest E."/>
            <person name="Sherlock G."/>
            <person name="Sophianopoulou V."/>
            <person name="Squina F.M."/>
            <person name="Sun H."/>
            <person name="Susca A."/>
            <person name="Todd R.B."/>
            <person name="Tsang A."/>
            <person name="Unkles S.E."/>
            <person name="van de Wiele N."/>
            <person name="van Rossen-Uffink D."/>
            <person name="Oliveira J.V."/>
            <person name="Vesth T.C."/>
            <person name="Visser J."/>
            <person name="Yu J.-H."/>
            <person name="Zhou M."/>
            <person name="Andersen M.R."/>
            <person name="Archer D.B."/>
            <person name="Baker S.E."/>
            <person name="Benoit I."/>
            <person name="Brakhage A.A."/>
            <person name="Braus G.H."/>
            <person name="Fischer R."/>
            <person name="Frisvad J.C."/>
            <person name="Goldman G.H."/>
            <person name="Houbraken J."/>
            <person name="Oakley B."/>
            <person name="Pocsi I."/>
            <person name="Scazzocchio C."/>
            <person name="Seiboth B."/>
            <person name="vanKuyk P.A."/>
            <person name="Wortman J."/>
            <person name="Dyer P.S."/>
            <person name="Grigoriev I.V."/>
        </authorList>
    </citation>
    <scope>NUCLEOTIDE SEQUENCE [LARGE SCALE GENOMIC DNA]</scope>
    <source>
        <strain evidence="5">CBS 516.65</strain>
    </source>
</reference>
<protein>
    <recommendedName>
        <fullName evidence="3">Enoyl reductase (ER) domain-containing protein</fullName>
    </recommendedName>
</protein>
<dbReference type="InterPro" id="IPR047122">
    <property type="entry name" value="Trans-enoyl_RdTase-like"/>
</dbReference>
<dbReference type="InterPro" id="IPR020843">
    <property type="entry name" value="ER"/>
</dbReference>
<feature type="domain" description="Enoyl reductase (ER)" evidence="3">
    <location>
        <begin position="10"/>
        <end position="325"/>
    </location>
</feature>
<dbReference type="SUPFAM" id="SSF50129">
    <property type="entry name" value="GroES-like"/>
    <property type="match status" value="1"/>
</dbReference>
<dbReference type="SUPFAM" id="SSF51735">
    <property type="entry name" value="NAD(P)-binding Rossmann-fold domains"/>
    <property type="match status" value="1"/>
</dbReference>
<dbReference type="Pfam" id="PF08240">
    <property type="entry name" value="ADH_N"/>
    <property type="match status" value="1"/>
</dbReference>
<evidence type="ECO:0000256" key="2">
    <source>
        <dbReference type="ARBA" id="ARBA00023002"/>
    </source>
</evidence>
<dbReference type="EMBL" id="KV878912">
    <property type="protein sequence ID" value="OJJ80216.1"/>
    <property type="molecule type" value="Genomic_DNA"/>
</dbReference>
<dbReference type="InterPro" id="IPR011032">
    <property type="entry name" value="GroES-like_sf"/>
</dbReference>
<dbReference type="GO" id="GO:0016651">
    <property type="term" value="F:oxidoreductase activity, acting on NAD(P)H"/>
    <property type="evidence" value="ECO:0007669"/>
    <property type="project" value="InterPro"/>
</dbReference>
<dbReference type="Gene3D" id="3.90.180.10">
    <property type="entry name" value="Medium-chain alcohol dehydrogenases, catalytic domain"/>
    <property type="match status" value="2"/>
</dbReference>
<organism evidence="4 5">
    <name type="scientific">Aspergillus glaucus CBS 516.65</name>
    <dbReference type="NCBI Taxonomy" id="1160497"/>
    <lineage>
        <taxon>Eukaryota</taxon>
        <taxon>Fungi</taxon>
        <taxon>Dikarya</taxon>
        <taxon>Ascomycota</taxon>
        <taxon>Pezizomycotina</taxon>
        <taxon>Eurotiomycetes</taxon>
        <taxon>Eurotiomycetidae</taxon>
        <taxon>Eurotiales</taxon>
        <taxon>Aspergillaceae</taxon>
        <taxon>Aspergillus</taxon>
        <taxon>Aspergillus subgen. Aspergillus</taxon>
    </lineage>
</organism>
<evidence type="ECO:0000256" key="1">
    <source>
        <dbReference type="ARBA" id="ARBA00008072"/>
    </source>
</evidence>
<dbReference type="AlphaFoldDB" id="A0A1L9V8E6"/>
<keyword evidence="5" id="KW-1185">Reference proteome</keyword>
<dbReference type="PANTHER" id="PTHR45348:SF2">
    <property type="entry name" value="ZINC-TYPE ALCOHOL DEHYDROGENASE-LIKE PROTEIN C2E1P3.01"/>
    <property type="match status" value="1"/>
</dbReference>
<proteinExistence type="inferred from homology"/>
<evidence type="ECO:0000313" key="4">
    <source>
        <dbReference type="EMBL" id="OJJ80216.1"/>
    </source>
</evidence>
<evidence type="ECO:0000259" key="3">
    <source>
        <dbReference type="SMART" id="SM00829"/>
    </source>
</evidence>
<dbReference type="Gene3D" id="3.40.50.720">
    <property type="entry name" value="NAD(P)-binding Rossmann-like Domain"/>
    <property type="match status" value="2"/>
</dbReference>
<dbReference type="RefSeq" id="XP_022396914.1">
    <property type="nucleotide sequence ID" value="XM_022542131.1"/>
</dbReference>
<dbReference type="InterPro" id="IPR013149">
    <property type="entry name" value="ADH-like_C"/>
</dbReference>
<dbReference type="InterPro" id="IPR036291">
    <property type="entry name" value="NAD(P)-bd_dom_sf"/>
</dbReference>
<dbReference type="PANTHER" id="PTHR45348">
    <property type="entry name" value="HYPOTHETICAL OXIDOREDUCTASE (EUROFUNG)"/>
    <property type="match status" value="1"/>
</dbReference>
<evidence type="ECO:0000313" key="5">
    <source>
        <dbReference type="Proteomes" id="UP000184300"/>
    </source>
</evidence>
<keyword evidence="2" id="KW-0560">Oxidoreductase</keyword>
<dbReference type="STRING" id="1160497.A0A1L9V8E6"/>
<name>A0A1L9V8E6_ASPGL</name>
<dbReference type="InterPro" id="IPR013154">
    <property type="entry name" value="ADH-like_N"/>
</dbReference>
<accession>A0A1L9V8E6</accession>
<dbReference type="Pfam" id="PF00107">
    <property type="entry name" value="ADH_zinc_N"/>
    <property type="match status" value="1"/>
</dbReference>
<comment type="similarity">
    <text evidence="1">Belongs to the zinc-containing alcohol dehydrogenase family.</text>
</comment>
<dbReference type="OrthoDB" id="48317at2759"/>
<dbReference type="VEuPathDB" id="FungiDB:ASPGLDRAFT_1502900"/>
<gene>
    <name evidence="4" type="ORF">ASPGLDRAFT_1502900</name>
</gene>
<dbReference type="SMART" id="SM00829">
    <property type="entry name" value="PKS_ER"/>
    <property type="match status" value="1"/>
</dbReference>
<dbReference type="GeneID" id="34458392"/>
<sequence length="328" mass="35401">MTAQEAAGIDPMQRFMLEVTKRKGPQLPPDCVLVKIMAVALNPTDWKHIDFIATKGATVGCDYAGIVEEIGSAVDPAHGLQIGDRVAGFTHGCNGENLSDGSFAEYIAAKAHINIKMPDWMSFADGATLAVGITTVAQGLYQQLQLPLPNLTRSTVSVLAKEPILIYGGSTATGTLAIQFAKLSGYTVITTCSPHNFPLVRDRGADHILDCRSPTLTEDIRSLTDNKLRLVLDCITTNLPRSDVKAGFTLAYTALGESFQKWDNYYPGSPENARFTGDFMKLTSALLDAQMIQSHPAEVQYGDLMDVLQGLDCLRKGGVSGVKLVYTL</sequence>
<dbReference type="Proteomes" id="UP000184300">
    <property type="component" value="Unassembled WGS sequence"/>
</dbReference>
<dbReference type="CDD" id="cd08249">
    <property type="entry name" value="enoyl_reductase_like"/>
    <property type="match status" value="1"/>
</dbReference>